<keyword evidence="5 8" id="KW-0812">Transmembrane</keyword>
<evidence type="ECO:0000256" key="1">
    <source>
        <dbReference type="ARBA" id="ARBA00004651"/>
    </source>
</evidence>
<keyword evidence="7 8" id="KW-0472">Membrane</keyword>
<reference evidence="10" key="1">
    <citation type="submission" date="2016-10" db="EMBL/GenBank/DDBJ databases">
        <authorList>
            <person name="Varghese N."/>
            <person name="Submissions S."/>
        </authorList>
    </citation>
    <scope>NUCLEOTIDE SEQUENCE [LARGE SCALE GENOMIC DNA]</scope>
    <source>
        <strain evidence="10">Jip14</strain>
    </source>
</reference>
<feature type="transmembrane region" description="Helical" evidence="8">
    <location>
        <begin position="57"/>
        <end position="82"/>
    </location>
</feature>
<dbReference type="RefSeq" id="WP_090605661.1">
    <property type="nucleotide sequence ID" value="NZ_FNZR01000004.1"/>
</dbReference>
<dbReference type="GO" id="GO:0005886">
    <property type="term" value="C:plasma membrane"/>
    <property type="evidence" value="ECO:0007669"/>
    <property type="project" value="UniProtKB-SubCell"/>
</dbReference>
<name>A0A1H7NYQ8_9SPHI</name>
<keyword evidence="4" id="KW-1003">Cell membrane</keyword>
<comment type="similarity">
    <text evidence="2">Belongs to the autoinducer-2 exporter (AI-2E) (TC 2.A.86) family.</text>
</comment>
<comment type="subcellular location">
    <subcellularLocation>
        <location evidence="1">Cell membrane</location>
        <topology evidence="1">Multi-pass membrane protein</topology>
    </subcellularLocation>
</comment>
<dbReference type="EMBL" id="FNZR01000004">
    <property type="protein sequence ID" value="SEL28125.1"/>
    <property type="molecule type" value="Genomic_DNA"/>
</dbReference>
<dbReference type="PANTHER" id="PTHR21716">
    <property type="entry name" value="TRANSMEMBRANE PROTEIN"/>
    <property type="match status" value="1"/>
</dbReference>
<dbReference type="InterPro" id="IPR002549">
    <property type="entry name" value="AI-2E-like"/>
</dbReference>
<dbReference type="Pfam" id="PF01594">
    <property type="entry name" value="AI-2E_transport"/>
    <property type="match status" value="1"/>
</dbReference>
<dbReference type="AlphaFoldDB" id="A0A1H7NYQ8"/>
<evidence type="ECO:0000256" key="7">
    <source>
        <dbReference type="ARBA" id="ARBA00023136"/>
    </source>
</evidence>
<evidence type="ECO:0000256" key="3">
    <source>
        <dbReference type="ARBA" id="ARBA00022448"/>
    </source>
</evidence>
<dbReference type="Proteomes" id="UP000198916">
    <property type="component" value="Unassembled WGS sequence"/>
</dbReference>
<keyword evidence="6 8" id="KW-1133">Transmembrane helix</keyword>
<evidence type="ECO:0000256" key="6">
    <source>
        <dbReference type="ARBA" id="ARBA00022989"/>
    </source>
</evidence>
<gene>
    <name evidence="9" type="ORF">SAMN05421740_104134</name>
</gene>
<accession>A0A1H7NYQ8</accession>
<evidence type="ECO:0000256" key="5">
    <source>
        <dbReference type="ARBA" id="ARBA00022692"/>
    </source>
</evidence>
<keyword evidence="3" id="KW-0813">Transport</keyword>
<protein>
    <submittedName>
        <fullName evidence="9">Predicted PurR-regulated permease PerM</fullName>
    </submittedName>
</protein>
<dbReference type="OrthoDB" id="9793390at2"/>
<feature type="transmembrane region" description="Helical" evidence="8">
    <location>
        <begin position="307"/>
        <end position="328"/>
    </location>
</feature>
<evidence type="ECO:0000256" key="2">
    <source>
        <dbReference type="ARBA" id="ARBA00009773"/>
    </source>
</evidence>
<feature type="transmembrane region" description="Helical" evidence="8">
    <location>
        <begin position="20"/>
        <end position="45"/>
    </location>
</feature>
<feature type="transmembrane region" description="Helical" evidence="8">
    <location>
        <begin position="264"/>
        <end position="287"/>
    </location>
</feature>
<evidence type="ECO:0000313" key="9">
    <source>
        <dbReference type="EMBL" id="SEL28125.1"/>
    </source>
</evidence>
<feature type="transmembrane region" description="Helical" evidence="8">
    <location>
        <begin position="226"/>
        <end position="252"/>
    </location>
</feature>
<dbReference type="STRING" id="332977.SAMN05421740_104134"/>
<evidence type="ECO:0000313" key="10">
    <source>
        <dbReference type="Proteomes" id="UP000198916"/>
    </source>
</evidence>
<feature type="transmembrane region" description="Helical" evidence="8">
    <location>
        <begin position="198"/>
        <end position="220"/>
    </location>
</feature>
<evidence type="ECO:0000256" key="4">
    <source>
        <dbReference type="ARBA" id="ARBA00022475"/>
    </source>
</evidence>
<sequence>MPAKTARIANIIIISTLSVASLYVAAPFLIPVVLAALLAMVLNRVSESLEKKGLNRALAALIPVLLVIGIIALLAVVLSWQLSRMTDDFDKMKEEVTAKVDTLREWVSETFGIPMEEQAKMLNGNEKETANQAGAMFFSFVNTLAGIAVDGVLIIVYTYLLIFYRSHLKKFILGIVPEGKRQNANNIVLKSVAVSGQYLIGLFKMVVVLWIMYSIGFSIVGLEGAILFAIVCGILEIVPFFGNFVGNLIAILGALAQGGDARMVFSIVLVYLTVQFLQTYILEPLVVGQQVNINPLFTIMGLVAGELLWGVAGMALAIPLIGIIKIICDNIPELQAYGALIGPVNTKKNTVSMLQSFKRRLQRK</sequence>
<keyword evidence="10" id="KW-1185">Reference proteome</keyword>
<organism evidence="9 10">
    <name type="scientific">Parapedobacter koreensis</name>
    <dbReference type="NCBI Taxonomy" id="332977"/>
    <lineage>
        <taxon>Bacteria</taxon>
        <taxon>Pseudomonadati</taxon>
        <taxon>Bacteroidota</taxon>
        <taxon>Sphingobacteriia</taxon>
        <taxon>Sphingobacteriales</taxon>
        <taxon>Sphingobacteriaceae</taxon>
        <taxon>Parapedobacter</taxon>
    </lineage>
</organism>
<proteinExistence type="inferred from homology"/>
<dbReference type="PANTHER" id="PTHR21716:SF53">
    <property type="entry name" value="PERMEASE PERM-RELATED"/>
    <property type="match status" value="1"/>
</dbReference>
<feature type="transmembrane region" description="Helical" evidence="8">
    <location>
        <begin position="144"/>
        <end position="164"/>
    </location>
</feature>
<evidence type="ECO:0000256" key="8">
    <source>
        <dbReference type="SAM" id="Phobius"/>
    </source>
</evidence>